<feature type="domain" description="TNase-like" evidence="5">
    <location>
        <begin position="58"/>
        <end position="188"/>
    </location>
</feature>
<dbReference type="GO" id="GO:0003676">
    <property type="term" value="F:nucleic acid binding"/>
    <property type="evidence" value="ECO:0007669"/>
    <property type="project" value="InterPro"/>
</dbReference>
<dbReference type="Proteomes" id="UP000267448">
    <property type="component" value="Unassembled WGS sequence"/>
</dbReference>
<dbReference type="RefSeq" id="WP_126517711.1">
    <property type="nucleotide sequence ID" value="NZ_RXNU01000001.1"/>
</dbReference>
<proteinExistence type="predicted"/>
<dbReference type="Pfam" id="PF00565">
    <property type="entry name" value="SNase"/>
    <property type="match status" value="1"/>
</dbReference>
<comment type="caution">
    <text evidence="6">The sequence shown here is derived from an EMBL/GenBank/DDBJ whole genome shotgun (WGS) entry which is preliminary data.</text>
</comment>
<dbReference type="PANTHER" id="PTHR12302:SF3">
    <property type="entry name" value="SERINE_THREONINE-PROTEIN KINASE 31"/>
    <property type="match status" value="1"/>
</dbReference>
<keyword evidence="3" id="KW-0378">Hydrolase</keyword>
<keyword evidence="1" id="KW-0540">Nuclease</keyword>
<accession>A0A431WY66</accession>
<evidence type="ECO:0000259" key="5">
    <source>
        <dbReference type="PROSITE" id="PS50830"/>
    </source>
</evidence>
<dbReference type="OrthoDB" id="6867997at2"/>
<dbReference type="GO" id="GO:0016787">
    <property type="term" value="F:hydrolase activity"/>
    <property type="evidence" value="ECO:0007669"/>
    <property type="project" value="UniProtKB-KW"/>
</dbReference>
<dbReference type="PANTHER" id="PTHR12302">
    <property type="entry name" value="EBNA2 BINDING PROTEIN P100"/>
    <property type="match status" value="1"/>
</dbReference>
<dbReference type="InterPro" id="IPR002071">
    <property type="entry name" value="Thermonucl_AS"/>
</dbReference>
<dbReference type="PROSITE" id="PS50830">
    <property type="entry name" value="TNASE_3"/>
    <property type="match status" value="1"/>
</dbReference>
<dbReference type="InterPro" id="IPR035437">
    <property type="entry name" value="SNase_OB-fold_sf"/>
</dbReference>
<evidence type="ECO:0000256" key="3">
    <source>
        <dbReference type="ARBA" id="ARBA00022801"/>
    </source>
</evidence>
<sequence length="286" mass="32711">MNTFQLPSSPKLLTNLFFLTLALTIPPTTQAAQAKITHQEGQVLNDGVTSALCAPTHYDEQVELKYVNDGDTITLKDGRLVRLIGVDSPEIDFKSPGQSEAYANEARHFLQKYLKSGQILNLSFDQKRLDPYGRTLAYVYTENGEHLQELLLSQGFAKTRVYQNDYFWKCLNQVELTARDKKLGLWSHPDYRAKTVDELGRSDRNRWGEVKGVVTGYERKGQYLWLILDEKFYVGIPRAKSGKFSNILNLNLLESPVIVRGSLYYSYKKWQLISSHPSQISLQNRP</sequence>
<dbReference type="Gene3D" id="2.40.50.90">
    <property type="match status" value="1"/>
</dbReference>
<evidence type="ECO:0000256" key="1">
    <source>
        <dbReference type="ARBA" id="ARBA00022722"/>
    </source>
</evidence>
<dbReference type="SMART" id="SM00318">
    <property type="entry name" value="SNc"/>
    <property type="match status" value="1"/>
</dbReference>
<dbReference type="GO" id="GO:0004519">
    <property type="term" value="F:endonuclease activity"/>
    <property type="evidence" value="ECO:0007669"/>
    <property type="project" value="UniProtKB-KW"/>
</dbReference>
<organism evidence="6 7">
    <name type="scientific">Shewanella canadensis</name>
    <dbReference type="NCBI Taxonomy" id="271096"/>
    <lineage>
        <taxon>Bacteria</taxon>
        <taxon>Pseudomonadati</taxon>
        <taxon>Pseudomonadota</taxon>
        <taxon>Gammaproteobacteria</taxon>
        <taxon>Alteromonadales</taxon>
        <taxon>Shewanellaceae</taxon>
        <taxon>Shewanella</taxon>
    </lineage>
</organism>
<dbReference type="SUPFAM" id="SSF50199">
    <property type="entry name" value="Staphylococcal nuclease"/>
    <property type="match status" value="1"/>
</dbReference>
<keyword evidence="4" id="KW-0732">Signal</keyword>
<protein>
    <submittedName>
        <fullName evidence="6">Thermonuclease family protein</fullName>
    </submittedName>
</protein>
<evidence type="ECO:0000313" key="6">
    <source>
        <dbReference type="EMBL" id="RTR40456.1"/>
    </source>
</evidence>
<evidence type="ECO:0000256" key="2">
    <source>
        <dbReference type="ARBA" id="ARBA00022759"/>
    </source>
</evidence>
<name>A0A431WY66_9GAMM</name>
<keyword evidence="2" id="KW-0255">Endonuclease</keyword>
<dbReference type="PROSITE" id="PS01284">
    <property type="entry name" value="TNASE_2"/>
    <property type="match status" value="1"/>
</dbReference>
<feature type="chain" id="PRO_5019430136" evidence="4">
    <location>
        <begin position="32"/>
        <end position="286"/>
    </location>
</feature>
<dbReference type="InterPro" id="IPR016071">
    <property type="entry name" value="Staphylococal_nuclease_OB-fold"/>
</dbReference>
<keyword evidence="7" id="KW-1185">Reference proteome</keyword>
<gene>
    <name evidence="6" type="ORF">EKG38_00595</name>
</gene>
<reference evidence="6 7" key="1">
    <citation type="submission" date="2018-12" db="EMBL/GenBank/DDBJ databases">
        <authorList>
            <person name="Yu L."/>
        </authorList>
    </citation>
    <scope>NUCLEOTIDE SEQUENCE [LARGE SCALE GENOMIC DNA]</scope>
    <source>
        <strain evidence="6 7">HAW-EB2</strain>
    </source>
</reference>
<dbReference type="EMBL" id="RXNU01000001">
    <property type="protein sequence ID" value="RTR40456.1"/>
    <property type="molecule type" value="Genomic_DNA"/>
</dbReference>
<feature type="signal peptide" evidence="4">
    <location>
        <begin position="1"/>
        <end position="31"/>
    </location>
</feature>
<dbReference type="AlphaFoldDB" id="A0A431WY66"/>
<evidence type="ECO:0000256" key="4">
    <source>
        <dbReference type="SAM" id="SignalP"/>
    </source>
</evidence>
<evidence type="ECO:0000313" key="7">
    <source>
        <dbReference type="Proteomes" id="UP000267448"/>
    </source>
</evidence>